<dbReference type="InterPro" id="IPR003817">
    <property type="entry name" value="PS_Dcarbxylase"/>
</dbReference>
<dbReference type="GO" id="GO:0008654">
    <property type="term" value="P:phospholipid biosynthetic process"/>
    <property type="evidence" value="ECO:0007669"/>
    <property type="project" value="InterPro"/>
</dbReference>
<dbReference type="OrthoDB" id="5973539at2759"/>
<dbReference type="AlphaFoldDB" id="A0A1M2VGV3"/>
<evidence type="ECO:0000313" key="3">
    <source>
        <dbReference type="EMBL" id="OJT06809.1"/>
    </source>
</evidence>
<evidence type="ECO:0000313" key="4">
    <source>
        <dbReference type="Proteomes" id="UP000184267"/>
    </source>
</evidence>
<dbReference type="OMA" id="DNISYFQ"/>
<dbReference type="Proteomes" id="UP000184267">
    <property type="component" value="Unassembled WGS sequence"/>
</dbReference>
<sequence length="390" mass="43874">MPAGIVRKLRNYLNDQCFVEIEFERAFKMAKASGTPLFKNWGIDTVEDFLNYYEKFVKWVPTEEKDGRYVYNHLCLFYFVLCQSPLLGAQSPILPTTHSPYTWLSQWVVDYAKEMGKWMDSTHSINKEAIASFGQAREYNMDDYEPVEWKTFNQFFARRLKPGRRPIDSPGDNTVIVSAADAKFDGWWPVDDVGICTIKGVPWSIRQLLDHDGSEHVKAGFAGGKFCHSFLAPKDYHRVHAPVSGTVLEATVIDGLCHLGVVYVPETDNKPAHLKMWRTMEPKDESLKLPNHAGYQFLQARALILIKNPVLGLVAVLPIGMAQVSSVVLSVRAGDNLEKGDEVAYFQLGGSDVVIVFQACANVSFDNTEKGKHYKFGQVLAVAQPNESNN</sequence>
<accession>A0A1M2VGV3</accession>
<dbReference type="PANTHER" id="PTHR10067">
    <property type="entry name" value="PHOSPHATIDYLSERINE DECARBOXYLASE"/>
    <property type="match status" value="1"/>
</dbReference>
<dbReference type="GO" id="GO:0004609">
    <property type="term" value="F:phosphatidylserine decarboxylase activity"/>
    <property type="evidence" value="ECO:0007669"/>
    <property type="project" value="InterPro"/>
</dbReference>
<gene>
    <name evidence="3" type="ORF">TRAPUB_2326</name>
</gene>
<proteinExistence type="predicted"/>
<name>A0A1M2VGV3_TRAPU</name>
<dbReference type="Pfam" id="PF02666">
    <property type="entry name" value="PS_Dcarbxylase"/>
    <property type="match status" value="1"/>
</dbReference>
<organism evidence="3 4">
    <name type="scientific">Trametes pubescens</name>
    <name type="common">White-rot fungus</name>
    <dbReference type="NCBI Taxonomy" id="154538"/>
    <lineage>
        <taxon>Eukaryota</taxon>
        <taxon>Fungi</taxon>
        <taxon>Dikarya</taxon>
        <taxon>Basidiomycota</taxon>
        <taxon>Agaricomycotina</taxon>
        <taxon>Agaricomycetes</taxon>
        <taxon>Polyporales</taxon>
        <taxon>Polyporaceae</taxon>
        <taxon>Trametes</taxon>
    </lineage>
</organism>
<keyword evidence="1" id="KW-0210">Decarboxylase</keyword>
<keyword evidence="4" id="KW-1185">Reference proteome</keyword>
<dbReference type="PANTHER" id="PTHR10067:SF13">
    <property type="entry name" value="PHOSPHATIDYLSERINE DECARBOXYLASE"/>
    <property type="match status" value="1"/>
</dbReference>
<dbReference type="EMBL" id="MNAD01001255">
    <property type="protein sequence ID" value="OJT06809.1"/>
    <property type="molecule type" value="Genomic_DNA"/>
</dbReference>
<reference evidence="3 4" key="1">
    <citation type="submission" date="2016-10" db="EMBL/GenBank/DDBJ databases">
        <title>Genome sequence of the basidiomycete white-rot fungus Trametes pubescens.</title>
        <authorList>
            <person name="Makela M.R."/>
            <person name="Granchi Z."/>
            <person name="Peng M."/>
            <person name="De Vries R.P."/>
            <person name="Grigoriev I."/>
            <person name="Riley R."/>
            <person name="Hilden K."/>
        </authorList>
    </citation>
    <scope>NUCLEOTIDE SEQUENCE [LARGE SCALE GENOMIC DNA]</scope>
    <source>
        <strain evidence="3 4">FBCC735</strain>
    </source>
</reference>
<evidence type="ECO:0000256" key="1">
    <source>
        <dbReference type="ARBA" id="ARBA00022793"/>
    </source>
</evidence>
<protein>
    <submittedName>
        <fullName evidence="3">Phosphatidylserine decarboxylase proenzyme 3</fullName>
    </submittedName>
</protein>
<dbReference type="STRING" id="154538.A0A1M2VGV3"/>
<comment type="caution">
    <text evidence="3">The sequence shown here is derived from an EMBL/GenBank/DDBJ whole genome shotgun (WGS) entry which is preliminary data.</text>
</comment>
<evidence type="ECO:0000256" key="2">
    <source>
        <dbReference type="ARBA" id="ARBA00023239"/>
    </source>
</evidence>
<keyword evidence="2" id="KW-0456">Lyase</keyword>